<dbReference type="AlphaFoldDB" id="A0A4Y3KAP4"/>
<evidence type="ECO:0000256" key="1">
    <source>
        <dbReference type="SAM" id="Coils"/>
    </source>
</evidence>
<comment type="caution">
    <text evidence="2">The sequence shown here is derived from an EMBL/GenBank/DDBJ whole genome shotgun (WGS) entry which is preliminary data.</text>
</comment>
<organism evidence="2 3">
    <name type="scientific">Cellulomonas uda</name>
    <dbReference type="NCBI Taxonomy" id="1714"/>
    <lineage>
        <taxon>Bacteria</taxon>
        <taxon>Bacillati</taxon>
        <taxon>Actinomycetota</taxon>
        <taxon>Actinomycetes</taxon>
        <taxon>Micrococcales</taxon>
        <taxon>Cellulomonadaceae</taxon>
        <taxon>Cellulomonas</taxon>
    </lineage>
</organism>
<proteinExistence type="predicted"/>
<dbReference type="RefSeq" id="WP_141319095.1">
    <property type="nucleotide sequence ID" value="NZ_BJLP01000011.1"/>
</dbReference>
<accession>A0A4Y3KAP4</accession>
<keyword evidence="3" id="KW-1185">Reference proteome</keyword>
<feature type="coiled-coil region" evidence="1">
    <location>
        <begin position="211"/>
        <end position="249"/>
    </location>
</feature>
<dbReference type="Proteomes" id="UP000315842">
    <property type="component" value="Unassembled WGS sequence"/>
</dbReference>
<evidence type="ECO:0000313" key="3">
    <source>
        <dbReference type="Proteomes" id="UP000315842"/>
    </source>
</evidence>
<name>A0A4Y3KAP4_CELUD</name>
<dbReference type="EMBL" id="BJLP01000011">
    <property type="protein sequence ID" value="GEA80454.1"/>
    <property type="molecule type" value="Genomic_DNA"/>
</dbReference>
<protein>
    <recommendedName>
        <fullName evidence="4">Fis family transcriptional regulator</fullName>
    </recommendedName>
</protein>
<keyword evidence="1" id="KW-0175">Coiled coil</keyword>
<evidence type="ECO:0000313" key="2">
    <source>
        <dbReference type="EMBL" id="GEA80454.1"/>
    </source>
</evidence>
<gene>
    <name evidence="2" type="ORF">CUD01_08980</name>
</gene>
<reference evidence="2 3" key="1">
    <citation type="submission" date="2019-06" db="EMBL/GenBank/DDBJ databases">
        <title>Whole genome shotgun sequence of Cellulomonas uda NBRC 3747.</title>
        <authorList>
            <person name="Hosoyama A."/>
            <person name="Uohara A."/>
            <person name="Ohji S."/>
            <person name="Ichikawa N."/>
        </authorList>
    </citation>
    <scope>NUCLEOTIDE SEQUENCE [LARGE SCALE GENOMIC DNA]</scope>
    <source>
        <strain evidence="2 3">NBRC 3747</strain>
    </source>
</reference>
<evidence type="ECO:0008006" key="4">
    <source>
        <dbReference type="Google" id="ProtNLM"/>
    </source>
</evidence>
<sequence length="476" mass="50227">MTKHDTGARFDETGSALIVENLCIDDAAVIREAQRWTTGVRGEAVADTDELAGADVTNFATEALMLGARALTATAQTVETRALERMVADVGDRTTAASNAAAELTARAAKDATDAMAKVTEHALKAIVDADRATRDELTAAVAAAKGQLVEETRRLFGGDSPELLERLQPVLSTFGTQLEKHVNDGARQLLEQAAKQLDPADPTSPIARHAAGLTEQQQRLAARLEEQNAELGRKVDELVSQIKVQEARARLAQVTPIKGGSFEGTLHTILHDIAAGLGDEYTDTTTTTGALPRSKKGDGVLSVGGQATKVVLEMTDSSRTAWSDYLDEAERNRVAQASLGVVRSPEQNAGLSVRVLGPRRVVLAFDPEVDDPELLRTVVQLLRTAAITESMRSGGVAAEIVTAQERITAAVAQLEKLGDIKKAAATIGKQVTAIEGSCTTVAQAMRRLLDEALAALAGTTSDTPTAQHADAAHAA</sequence>